<evidence type="ECO:0008006" key="3">
    <source>
        <dbReference type="Google" id="ProtNLM"/>
    </source>
</evidence>
<proteinExistence type="predicted"/>
<dbReference type="EMBL" id="CP035807">
    <property type="protein sequence ID" value="QEN05983.1"/>
    <property type="molecule type" value="Genomic_DNA"/>
</dbReference>
<dbReference type="RefSeq" id="WP_149569217.1">
    <property type="nucleotide sequence ID" value="NZ_CP035807.1"/>
</dbReference>
<evidence type="ECO:0000313" key="2">
    <source>
        <dbReference type="Proteomes" id="UP000323824"/>
    </source>
</evidence>
<accession>A0A5C1QCY3</accession>
<dbReference type="AlphaFoldDB" id="A0A5C1QCY3"/>
<keyword evidence="2" id="KW-1185">Reference proteome</keyword>
<protein>
    <recommendedName>
        <fullName evidence="3">DUF4015 domain-containing protein</fullName>
    </recommendedName>
</protein>
<organism evidence="1 2">
    <name type="scientific">Thiospirochaeta perfilievii</name>
    <dbReference type="NCBI Taxonomy" id="252967"/>
    <lineage>
        <taxon>Bacteria</taxon>
        <taxon>Pseudomonadati</taxon>
        <taxon>Spirochaetota</taxon>
        <taxon>Spirochaetia</taxon>
        <taxon>Spirochaetales</taxon>
        <taxon>Spirochaetaceae</taxon>
        <taxon>Thiospirochaeta</taxon>
    </lineage>
</organism>
<dbReference type="OrthoDB" id="6378734at2"/>
<reference evidence="1 2" key="1">
    <citation type="submission" date="2019-02" db="EMBL/GenBank/DDBJ databases">
        <authorList>
            <person name="Fomenkov A."/>
            <person name="Dubinina G."/>
            <person name="Grabovich M."/>
            <person name="Vincze T."/>
            <person name="Roberts R.J."/>
        </authorList>
    </citation>
    <scope>NUCLEOTIDE SEQUENCE [LARGE SCALE GENOMIC DNA]</scope>
    <source>
        <strain evidence="1 2">P</strain>
    </source>
</reference>
<gene>
    <name evidence="1" type="ORF">EW093_15185</name>
</gene>
<sequence>MIGLKIYSVPKNIEDFFEKIKSINVDTLFISKEVYSSKEFVFTLKIRKITFYCIFQVFYNPSYLKVNPSAYSITERGEKAIDEWVHFVCPSDNKYKEYLIGEVAYITEQIKPTGISLDFIRQFIFWEKVHDVSSERLIKSCKCPRCRDKSPSKEITNTVKLFSSFIKKSQPDCIIGLHSVPWKEGEFNNGLLEIAGQDLNKLGSYVDFISPMCYSHMLKKEPNWINQVVKDHKNRSQISVIPAVQVKECYLSNKLNKSELKEIIIESIKKPSGGIILWSWDYIVDSEIYNWLNVEFRDLFFDI</sequence>
<dbReference type="Proteomes" id="UP000323824">
    <property type="component" value="Chromosome"/>
</dbReference>
<dbReference type="Gene3D" id="3.20.20.80">
    <property type="entry name" value="Glycosidases"/>
    <property type="match status" value="1"/>
</dbReference>
<reference evidence="1 2" key="2">
    <citation type="submission" date="2019-09" db="EMBL/GenBank/DDBJ databases">
        <title>Complete Genome Sequence and Methylome Analysis of free living Spirochaetas.</title>
        <authorList>
            <person name="Leshcheva N."/>
            <person name="Mikheeva N."/>
        </authorList>
    </citation>
    <scope>NUCLEOTIDE SEQUENCE [LARGE SCALE GENOMIC DNA]</scope>
    <source>
        <strain evidence="1 2">P</strain>
    </source>
</reference>
<dbReference type="KEGG" id="sper:EW093_15185"/>
<name>A0A5C1QCY3_9SPIO</name>
<evidence type="ECO:0000313" key="1">
    <source>
        <dbReference type="EMBL" id="QEN05983.1"/>
    </source>
</evidence>